<evidence type="ECO:0000313" key="1">
    <source>
        <dbReference type="EMBL" id="JAD62604.1"/>
    </source>
</evidence>
<name>A0A0A9BFA4_ARUDO</name>
<dbReference type="AlphaFoldDB" id="A0A0A9BFA4"/>
<proteinExistence type="predicted"/>
<accession>A0A0A9BFA4</accession>
<organism evidence="1">
    <name type="scientific">Arundo donax</name>
    <name type="common">Giant reed</name>
    <name type="synonym">Donax arundinaceus</name>
    <dbReference type="NCBI Taxonomy" id="35708"/>
    <lineage>
        <taxon>Eukaryota</taxon>
        <taxon>Viridiplantae</taxon>
        <taxon>Streptophyta</taxon>
        <taxon>Embryophyta</taxon>
        <taxon>Tracheophyta</taxon>
        <taxon>Spermatophyta</taxon>
        <taxon>Magnoliopsida</taxon>
        <taxon>Liliopsida</taxon>
        <taxon>Poales</taxon>
        <taxon>Poaceae</taxon>
        <taxon>PACMAD clade</taxon>
        <taxon>Arundinoideae</taxon>
        <taxon>Arundineae</taxon>
        <taxon>Arundo</taxon>
    </lineage>
</organism>
<reference evidence="1" key="2">
    <citation type="journal article" date="2015" name="Data Brief">
        <title>Shoot transcriptome of the giant reed, Arundo donax.</title>
        <authorList>
            <person name="Barrero R.A."/>
            <person name="Guerrero F.D."/>
            <person name="Moolhuijzen P."/>
            <person name="Goolsby J.A."/>
            <person name="Tidwell J."/>
            <person name="Bellgard S.E."/>
            <person name="Bellgard M.I."/>
        </authorList>
    </citation>
    <scope>NUCLEOTIDE SEQUENCE</scope>
    <source>
        <tissue evidence="1">Shoot tissue taken approximately 20 cm above the soil surface</tissue>
    </source>
</reference>
<reference evidence="1" key="1">
    <citation type="submission" date="2014-09" db="EMBL/GenBank/DDBJ databases">
        <authorList>
            <person name="Magalhaes I.L.F."/>
            <person name="Oliveira U."/>
            <person name="Santos F.R."/>
            <person name="Vidigal T.H.D.A."/>
            <person name="Brescovit A.D."/>
            <person name="Santos A.J."/>
        </authorList>
    </citation>
    <scope>NUCLEOTIDE SEQUENCE</scope>
    <source>
        <tissue evidence="1">Shoot tissue taken approximately 20 cm above the soil surface</tissue>
    </source>
</reference>
<sequence length="51" mass="6080">MWEDVEVEKSRKKLEFVEAKNCLYHAIYPKHLLHVSFTHYPLTICECSSIL</sequence>
<protein>
    <submittedName>
        <fullName evidence="1">Uncharacterized protein</fullName>
    </submittedName>
</protein>
<dbReference type="EMBL" id="GBRH01235291">
    <property type="protein sequence ID" value="JAD62604.1"/>
    <property type="molecule type" value="Transcribed_RNA"/>
</dbReference>